<comment type="caution">
    <text evidence="1">The sequence shown here is derived from an EMBL/GenBank/DDBJ whole genome shotgun (WGS) entry which is preliminary data.</text>
</comment>
<evidence type="ECO:0000313" key="1">
    <source>
        <dbReference type="EMBL" id="TGN17381.1"/>
    </source>
</evidence>
<name>A0A4R9LY61_9LEPT</name>
<reference evidence="1" key="1">
    <citation type="journal article" date="2019" name="PLoS Negl. Trop. Dis.">
        <title>Revisiting the worldwide diversity of Leptospira species in the environment.</title>
        <authorList>
            <person name="Vincent A.T."/>
            <person name="Schiettekatte O."/>
            <person name="Bourhy P."/>
            <person name="Veyrier F.J."/>
            <person name="Picardeau M."/>
        </authorList>
    </citation>
    <scope>NUCLEOTIDE SEQUENCE [LARGE SCALE GENOMIC DNA]</scope>
    <source>
        <strain evidence="1">201300427</strain>
    </source>
</reference>
<organism evidence="1 2">
    <name type="scientific">Leptospira idonii</name>
    <dbReference type="NCBI Taxonomy" id="1193500"/>
    <lineage>
        <taxon>Bacteria</taxon>
        <taxon>Pseudomonadati</taxon>
        <taxon>Spirochaetota</taxon>
        <taxon>Spirochaetia</taxon>
        <taxon>Leptospirales</taxon>
        <taxon>Leptospiraceae</taxon>
        <taxon>Leptospira</taxon>
    </lineage>
</organism>
<dbReference type="Proteomes" id="UP000298058">
    <property type="component" value="Unassembled WGS sequence"/>
</dbReference>
<dbReference type="AlphaFoldDB" id="A0A4R9LY61"/>
<protein>
    <submittedName>
        <fullName evidence="1">Uncharacterized protein</fullName>
    </submittedName>
</protein>
<sequence length="251" mass="29487">MWKQTFNEEVNSSIRELPKQLQSNVLFSFFQKTSLGLGEELSWISLFPSPAHSFLDCFPSLPQDRLFQLTKAHVMSLFIHYLDDQIIDETSDSVVNFSLIHFRTIVWQRLMNYVNGWKDWIGERGIQNFHSAASDYLASVETKNHHFRTDLSFSEDLFLEQVAITIRLPFEVARQSMGQKDAEILWELMKGFGFAWRLFDDFFDEKDENFPDRDKYLLDEKGKIASRLPIPEQTSPLFSYYKDVLGFLKQV</sequence>
<dbReference type="RefSeq" id="WP_135761934.1">
    <property type="nucleotide sequence ID" value="NZ_RQHW01000078.1"/>
</dbReference>
<dbReference type="EMBL" id="RQHW01000078">
    <property type="protein sequence ID" value="TGN17381.1"/>
    <property type="molecule type" value="Genomic_DNA"/>
</dbReference>
<gene>
    <name evidence="1" type="ORF">EHS15_17765</name>
</gene>
<keyword evidence="2" id="KW-1185">Reference proteome</keyword>
<accession>A0A4R9LY61</accession>
<proteinExistence type="predicted"/>
<evidence type="ECO:0000313" key="2">
    <source>
        <dbReference type="Proteomes" id="UP000298058"/>
    </source>
</evidence>